<evidence type="ECO:0000256" key="2">
    <source>
        <dbReference type="ARBA" id="ARBA00005779"/>
    </source>
</evidence>
<comment type="subcellular location">
    <subcellularLocation>
        <location evidence="1">Cell membrane</location>
        <topology evidence="1">Multi-pass membrane protein</topology>
    </subcellularLocation>
</comment>
<evidence type="ECO:0000313" key="9">
    <source>
        <dbReference type="Proteomes" id="UP001153387"/>
    </source>
</evidence>
<evidence type="ECO:0000256" key="6">
    <source>
        <dbReference type="ARBA" id="ARBA00023136"/>
    </source>
</evidence>
<evidence type="ECO:0000256" key="1">
    <source>
        <dbReference type="ARBA" id="ARBA00004651"/>
    </source>
</evidence>
<keyword evidence="4 7" id="KW-0812">Transmembrane</keyword>
<reference evidence="8 9" key="1">
    <citation type="submission" date="2022-10" db="EMBL/GenBank/DDBJ databases">
        <title>Comparative genomic analysis of Cohnella hashimotonis sp. nov., isolated from the International Space Station.</title>
        <authorList>
            <person name="Simpson A."/>
            <person name="Venkateswaran K."/>
        </authorList>
    </citation>
    <scope>NUCLEOTIDE SEQUENCE [LARGE SCALE GENOMIC DNA]</scope>
    <source>
        <strain evidence="8 9">DSM 18997</strain>
    </source>
</reference>
<dbReference type="Pfam" id="PF03994">
    <property type="entry name" value="DUF350"/>
    <property type="match status" value="1"/>
</dbReference>
<dbReference type="InterPro" id="IPR007140">
    <property type="entry name" value="DUF350"/>
</dbReference>
<sequence length="130" mass="14071">MIVVVNLIVSIVIIVALQWIGMLVFSWMTPFNDLEELRKGNVAVGLALSGKFLGTALLLGVAAYTNSSIWHLALWFAVGYACLLLAYWVFEWVTPKLTLSVELQKGNVAVGLLLAAVYVGTAFAVSSLII</sequence>
<dbReference type="GO" id="GO:0005886">
    <property type="term" value="C:plasma membrane"/>
    <property type="evidence" value="ECO:0007669"/>
    <property type="project" value="UniProtKB-SubCell"/>
</dbReference>
<feature type="transmembrane region" description="Helical" evidence="7">
    <location>
        <begin position="72"/>
        <end position="90"/>
    </location>
</feature>
<evidence type="ECO:0000256" key="7">
    <source>
        <dbReference type="SAM" id="Phobius"/>
    </source>
</evidence>
<dbReference type="RefSeq" id="WP_277566787.1">
    <property type="nucleotide sequence ID" value="NZ_JAPDHZ010000003.1"/>
</dbReference>
<protein>
    <submittedName>
        <fullName evidence="8">DUF350 domain-containing protein</fullName>
    </submittedName>
</protein>
<gene>
    <name evidence="8" type="ORF">OMP38_11480</name>
</gene>
<feature type="transmembrane region" description="Helical" evidence="7">
    <location>
        <begin position="110"/>
        <end position="129"/>
    </location>
</feature>
<feature type="transmembrane region" description="Helical" evidence="7">
    <location>
        <begin position="40"/>
        <end position="65"/>
    </location>
</feature>
<keyword evidence="6 7" id="KW-0472">Membrane</keyword>
<dbReference type="EMBL" id="JAPDHZ010000003">
    <property type="protein sequence ID" value="MDG0791418.1"/>
    <property type="molecule type" value="Genomic_DNA"/>
</dbReference>
<comment type="caution">
    <text evidence="8">The sequence shown here is derived from an EMBL/GenBank/DDBJ whole genome shotgun (WGS) entry which is preliminary data.</text>
</comment>
<evidence type="ECO:0000256" key="5">
    <source>
        <dbReference type="ARBA" id="ARBA00022989"/>
    </source>
</evidence>
<dbReference type="AlphaFoldDB" id="A0A9X4QM73"/>
<proteinExistence type="inferred from homology"/>
<name>A0A9X4QM73_9BACL</name>
<dbReference type="PANTHER" id="PTHR40043">
    <property type="entry name" value="UPF0719 INNER MEMBRANE PROTEIN YJFL"/>
    <property type="match status" value="1"/>
</dbReference>
<accession>A0A9X4QM73</accession>
<dbReference type="Proteomes" id="UP001153387">
    <property type="component" value="Unassembled WGS sequence"/>
</dbReference>
<feature type="transmembrane region" description="Helical" evidence="7">
    <location>
        <begin position="7"/>
        <end position="28"/>
    </location>
</feature>
<keyword evidence="5 7" id="KW-1133">Transmembrane helix</keyword>
<evidence type="ECO:0000313" key="8">
    <source>
        <dbReference type="EMBL" id="MDG0791418.1"/>
    </source>
</evidence>
<evidence type="ECO:0000256" key="3">
    <source>
        <dbReference type="ARBA" id="ARBA00022475"/>
    </source>
</evidence>
<comment type="similarity">
    <text evidence="2">Belongs to the UPF0719 family.</text>
</comment>
<keyword evidence="9" id="KW-1185">Reference proteome</keyword>
<keyword evidence="3" id="KW-1003">Cell membrane</keyword>
<evidence type="ECO:0000256" key="4">
    <source>
        <dbReference type="ARBA" id="ARBA00022692"/>
    </source>
</evidence>
<organism evidence="8 9">
    <name type="scientific">Cohnella ginsengisoli</name>
    <dbReference type="NCBI Taxonomy" id="425004"/>
    <lineage>
        <taxon>Bacteria</taxon>
        <taxon>Bacillati</taxon>
        <taxon>Bacillota</taxon>
        <taxon>Bacilli</taxon>
        <taxon>Bacillales</taxon>
        <taxon>Paenibacillaceae</taxon>
        <taxon>Cohnella</taxon>
    </lineage>
</organism>
<dbReference type="PANTHER" id="PTHR40043:SF1">
    <property type="entry name" value="UPF0719 INNER MEMBRANE PROTEIN YJFL"/>
    <property type="match status" value="1"/>
</dbReference>